<dbReference type="Pfam" id="PF01535">
    <property type="entry name" value="PPR"/>
    <property type="match status" value="2"/>
</dbReference>
<dbReference type="GO" id="GO:0003729">
    <property type="term" value="F:mRNA binding"/>
    <property type="evidence" value="ECO:0007669"/>
    <property type="project" value="UniProtKB-ARBA"/>
</dbReference>
<comment type="caution">
    <text evidence="6">The sequence shown here is derived from an EMBL/GenBank/DDBJ whole genome shotgun (WGS) entry which is preliminary data.</text>
</comment>
<dbReference type="Pfam" id="PF20431">
    <property type="entry name" value="E_motif"/>
    <property type="match status" value="1"/>
</dbReference>
<dbReference type="AlphaFoldDB" id="A0A835LA92"/>
<feature type="region of interest" description="Disordered" evidence="4">
    <location>
        <begin position="289"/>
        <end position="320"/>
    </location>
</feature>
<dbReference type="OrthoDB" id="185373at2759"/>
<comment type="similarity">
    <text evidence="1">Belongs to the PPR family. PCMP-H subfamily.</text>
</comment>
<name>A0A835LA92_9MAGN</name>
<sequence length="320" mass="33078">MIIGLAVNGHGEEAIQLFSDLESSGLRPDDVSFIGVLTACNHSGMVNEAKYYLSLMTETYVIEPTIKHYGCMVDVLGRAGLLEEAEALITNMSIKADAIIWGSLLSACRDHGNVEMGERAAKRLVELDPSDSGSYILLSNVYASSGRYEEAMDARRSMQERGTKKEPGCSLIEVNDEVHEFVVGGISHPRAIEIHALLDELGLIGGDDIGFNKYGGGGGGSSRSGGCLNSTCGGGGGSGSEGDDIGLNNTVVVMVVVVVVVVKVVVILIKRWWWWWWWYSLNRSGGGSGGGGDDGGGGGGDGGGGGGNSLGGGGGGSSGG</sequence>
<keyword evidence="5" id="KW-0472">Membrane</keyword>
<evidence type="ECO:0000313" key="6">
    <source>
        <dbReference type="EMBL" id="KAF9587888.1"/>
    </source>
</evidence>
<evidence type="ECO:0000256" key="2">
    <source>
        <dbReference type="ARBA" id="ARBA00022737"/>
    </source>
</evidence>
<feature type="repeat" description="PPR" evidence="3">
    <location>
        <begin position="131"/>
        <end position="165"/>
    </location>
</feature>
<dbReference type="NCBIfam" id="TIGR00756">
    <property type="entry name" value="PPR"/>
    <property type="match status" value="1"/>
</dbReference>
<dbReference type="Gene3D" id="1.25.40.10">
    <property type="entry name" value="Tetratricopeptide repeat domain"/>
    <property type="match status" value="1"/>
</dbReference>
<dbReference type="SUPFAM" id="SSF48452">
    <property type="entry name" value="TPR-like"/>
    <property type="match status" value="1"/>
</dbReference>
<organism evidence="6 7">
    <name type="scientific">Coptis chinensis</name>
    <dbReference type="NCBI Taxonomy" id="261450"/>
    <lineage>
        <taxon>Eukaryota</taxon>
        <taxon>Viridiplantae</taxon>
        <taxon>Streptophyta</taxon>
        <taxon>Embryophyta</taxon>
        <taxon>Tracheophyta</taxon>
        <taxon>Spermatophyta</taxon>
        <taxon>Magnoliopsida</taxon>
        <taxon>Ranunculales</taxon>
        <taxon>Ranunculaceae</taxon>
        <taxon>Coptidoideae</taxon>
        <taxon>Coptis</taxon>
    </lineage>
</organism>
<proteinExistence type="inferred from homology"/>
<dbReference type="InterPro" id="IPR002885">
    <property type="entry name" value="PPR_rpt"/>
</dbReference>
<evidence type="ECO:0000313" key="7">
    <source>
        <dbReference type="Proteomes" id="UP000631114"/>
    </source>
</evidence>
<reference evidence="6 7" key="1">
    <citation type="submission" date="2020-10" db="EMBL/GenBank/DDBJ databases">
        <title>The Coptis chinensis genome and diversification of protoberbering-type alkaloids.</title>
        <authorList>
            <person name="Wang B."/>
            <person name="Shu S."/>
            <person name="Song C."/>
            <person name="Liu Y."/>
        </authorList>
    </citation>
    <scope>NUCLEOTIDE SEQUENCE [LARGE SCALE GENOMIC DNA]</scope>
    <source>
        <strain evidence="6">HL-2020</strain>
        <tissue evidence="6">Leaf</tissue>
    </source>
</reference>
<evidence type="ECO:0000256" key="3">
    <source>
        <dbReference type="PROSITE-ProRule" id="PRU00708"/>
    </source>
</evidence>
<dbReference type="InterPro" id="IPR011990">
    <property type="entry name" value="TPR-like_helical_dom_sf"/>
</dbReference>
<keyword evidence="2" id="KW-0677">Repeat</keyword>
<dbReference type="Proteomes" id="UP000631114">
    <property type="component" value="Unassembled WGS sequence"/>
</dbReference>
<dbReference type="InterPro" id="IPR046848">
    <property type="entry name" value="E_motif"/>
</dbReference>
<dbReference type="PANTHER" id="PTHR47926:SF436">
    <property type="entry name" value="PENTATRICOPEPTIDE REPEAT-CONTAINING PROTEIN ELI1, CHLOROPLASTIC-LIKE ISOFORM X2"/>
    <property type="match status" value="1"/>
</dbReference>
<dbReference type="InterPro" id="IPR046960">
    <property type="entry name" value="PPR_At4g14850-like_plant"/>
</dbReference>
<dbReference type="EMBL" id="JADFTS010000009">
    <property type="protein sequence ID" value="KAF9587888.1"/>
    <property type="molecule type" value="Genomic_DNA"/>
</dbReference>
<protein>
    <recommendedName>
        <fullName evidence="8">Pentatricopeptide repeat-containing protein</fullName>
    </recommendedName>
</protein>
<feature type="repeat" description="PPR" evidence="3">
    <location>
        <begin position="1"/>
        <end position="28"/>
    </location>
</feature>
<gene>
    <name evidence="6" type="ORF">IFM89_006142</name>
</gene>
<evidence type="ECO:0000256" key="1">
    <source>
        <dbReference type="ARBA" id="ARBA00006643"/>
    </source>
</evidence>
<dbReference type="GO" id="GO:0009451">
    <property type="term" value="P:RNA modification"/>
    <property type="evidence" value="ECO:0007669"/>
    <property type="project" value="InterPro"/>
</dbReference>
<feature type="transmembrane region" description="Helical" evidence="5">
    <location>
        <begin position="251"/>
        <end position="269"/>
    </location>
</feature>
<accession>A0A835LA92</accession>
<keyword evidence="5" id="KW-1133">Transmembrane helix</keyword>
<keyword evidence="7" id="KW-1185">Reference proteome</keyword>
<evidence type="ECO:0000256" key="5">
    <source>
        <dbReference type="SAM" id="Phobius"/>
    </source>
</evidence>
<evidence type="ECO:0008006" key="8">
    <source>
        <dbReference type="Google" id="ProtNLM"/>
    </source>
</evidence>
<dbReference type="PANTHER" id="PTHR47926">
    <property type="entry name" value="PENTATRICOPEPTIDE REPEAT-CONTAINING PROTEIN"/>
    <property type="match status" value="1"/>
</dbReference>
<keyword evidence="5" id="KW-0812">Transmembrane</keyword>
<dbReference type="PROSITE" id="PS51375">
    <property type="entry name" value="PPR"/>
    <property type="match status" value="2"/>
</dbReference>
<dbReference type="FunFam" id="1.25.40.10:FF:000690">
    <property type="entry name" value="Pentatricopeptide repeat-containing protein"/>
    <property type="match status" value="1"/>
</dbReference>
<evidence type="ECO:0000256" key="4">
    <source>
        <dbReference type="SAM" id="MobiDB-lite"/>
    </source>
</evidence>